<gene>
    <name evidence="2" type="ORF">KC19_4G056100</name>
</gene>
<feature type="compositionally biased region" description="Polar residues" evidence="1">
    <location>
        <begin position="914"/>
        <end position="931"/>
    </location>
</feature>
<comment type="caution">
    <text evidence="2">The sequence shown here is derived from an EMBL/GenBank/DDBJ whole genome shotgun (WGS) entry which is preliminary data.</text>
</comment>
<accession>A0A8T0I8V0</accession>
<name>A0A8T0I8V0_CERPU</name>
<organism evidence="2 3">
    <name type="scientific">Ceratodon purpureus</name>
    <name type="common">Fire moss</name>
    <name type="synonym">Dicranum purpureum</name>
    <dbReference type="NCBI Taxonomy" id="3225"/>
    <lineage>
        <taxon>Eukaryota</taxon>
        <taxon>Viridiplantae</taxon>
        <taxon>Streptophyta</taxon>
        <taxon>Embryophyta</taxon>
        <taxon>Bryophyta</taxon>
        <taxon>Bryophytina</taxon>
        <taxon>Bryopsida</taxon>
        <taxon>Dicranidae</taxon>
        <taxon>Pseudoditrichales</taxon>
        <taxon>Ditrichaceae</taxon>
        <taxon>Ceratodon</taxon>
    </lineage>
</organism>
<dbReference type="Proteomes" id="UP000822688">
    <property type="component" value="Chromosome 4"/>
</dbReference>
<feature type="compositionally biased region" description="Basic and acidic residues" evidence="1">
    <location>
        <begin position="932"/>
        <end position="944"/>
    </location>
</feature>
<dbReference type="AlphaFoldDB" id="A0A8T0I8V0"/>
<evidence type="ECO:0000313" key="3">
    <source>
        <dbReference type="Proteomes" id="UP000822688"/>
    </source>
</evidence>
<protein>
    <submittedName>
        <fullName evidence="2">Uncharacterized protein</fullName>
    </submittedName>
</protein>
<proteinExistence type="predicted"/>
<evidence type="ECO:0000256" key="1">
    <source>
        <dbReference type="SAM" id="MobiDB-lite"/>
    </source>
</evidence>
<reference evidence="2" key="1">
    <citation type="submission" date="2020-06" db="EMBL/GenBank/DDBJ databases">
        <title>WGS assembly of Ceratodon purpureus strain R40.</title>
        <authorList>
            <person name="Carey S.B."/>
            <person name="Jenkins J."/>
            <person name="Shu S."/>
            <person name="Lovell J.T."/>
            <person name="Sreedasyam A."/>
            <person name="Maumus F."/>
            <person name="Tiley G.P."/>
            <person name="Fernandez-Pozo N."/>
            <person name="Barry K."/>
            <person name="Chen C."/>
            <person name="Wang M."/>
            <person name="Lipzen A."/>
            <person name="Daum C."/>
            <person name="Saski C.A."/>
            <person name="Payton A.C."/>
            <person name="Mcbreen J.C."/>
            <person name="Conrad R.E."/>
            <person name="Kollar L.M."/>
            <person name="Olsson S."/>
            <person name="Huttunen S."/>
            <person name="Landis J.B."/>
            <person name="Wickett N.J."/>
            <person name="Johnson M.G."/>
            <person name="Rensing S.A."/>
            <person name="Grimwood J."/>
            <person name="Schmutz J."/>
            <person name="Mcdaniel S.F."/>
        </authorList>
    </citation>
    <scope>NUCLEOTIDE SEQUENCE</scope>
    <source>
        <strain evidence="2">R40</strain>
    </source>
</reference>
<feature type="region of interest" description="Disordered" evidence="1">
    <location>
        <begin position="914"/>
        <end position="944"/>
    </location>
</feature>
<feature type="region of interest" description="Disordered" evidence="1">
    <location>
        <begin position="383"/>
        <end position="413"/>
    </location>
</feature>
<dbReference type="EMBL" id="CM026424">
    <property type="protein sequence ID" value="KAG0578873.1"/>
    <property type="molecule type" value="Genomic_DNA"/>
</dbReference>
<evidence type="ECO:0000313" key="2">
    <source>
        <dbReference type="EMBL" id="KAG0578873.1"/>
    </source>
</evidence>
<sequence length="960" mass="104816">MARPFWSLPCEPEMKWVIKAGINIDPATLAKNLTILCTVAFSATVLYVMYSNSKTPQYNQYTQVSLSDDEELADEDHTIQCKTRCRHSIVGNSDRTRPPERLMSFGIPLDDVKSPSTRGAYCPLDSTLDVNMGRIELGGESLRNSDTLNVQIQPSTDSCMASDPFATNGVDTSAAVRQDDYSSRIDNVETQTKPPIVASVLNSSCDAESQTMPESIMLSILNASNDVSVAVEASIDGALSGIESLFSEVQPSTICTASGPDVVETPCTQIQPSTICTASGPDVVETPCIQIQPSTICTASGPDVVETPCIQIQPSTICTASGPDVVETPCIQIQPSTICTASGPDVVETPCIQIQPLTICTASGSDFVETPCIQIQPSTSTNAASGAKEFDSSCTQTLPPTTSTASGPDVTPAGSLDDTGFCSGFTKDPDCTRAKVGFLRHLEEGESLVRNGEELDAIQCDSMEKDDDGGNQFEGYICGIIREKGSKLCKRRIYGRVSFAQERREQGDGGCFREKIEFGRSDGVRFKEACTQLASGVEVCEKILPERPQKIVEETRKRNSDFISSQESCMNTLSRVCRPRQRDSCTQTDIKAEKGTSVSADLISTSSSREACTGQPLRQLSTIRKDETRHMLGNNFEFRDKGIGNFVDSYSASNICKKACTGRPLKHLPTLPKEVTRHLLGNNFEKCRDQGTSIPVDTFPQSRTMRAWTGRPFKQTRTVPEEVSCHSIDNYLGVVEECLEDQRREGGMTSVEPESIDPLEQARSSLKTLTETEHWSKMSLPEQYECLGLLDSTLAAASAEWKGKSNVTYWRHKDSAPPSKLSGLPSLCKPEGSTECPNVDRAHLHFQGGTDCTNIASSISREAEQFCSEITCVEAKQILQGKQVHRALSSHPQGYHQLSSLSTGDSLSCKLERSAQNNLHNESNRRANTSAETRRLQSEAAKETRTLSKLLARNSKYHYM</sequence>
<keyword evidence="3" id="KW-1185">Reference proteome</keyword>
<feature type="compositionally biased region" description="Polar residues" evidence="1">
    <location>
        <begin position="392"/>
        <end position="406"/>
    </location>
</feature>